<organism evidence="1">
    <name type="scientific">Leptospirillum sp. Group II '5-way CG'</name>
    <dbReference type="NCBI Taxonomy" id="419541"/>
    <lineage>
        <taxon>Bacteria</taxon>
        <taxon>Pseudomonadati</taxon>
        <taxon>Nitrospirota</taxon>
        <taxon>Nitrospiria</taxon>
        <taxon>Nitrospirales</taxon>
        <taxon>Nitrospiraceae</taxon>
        <taxon>Leptospirillum</taxon>
    </lineage>
</organism>
<protein>
    <submittedName>
        <fullName evidence="1">Uncharacterized protein</fullName>
    </submittedName>
</protein>
<sequence length="64" mass="6983">MNADDAYCIGCGCNDLNSCTGGCSWVRLDRNAHLGVCSECEHMVSDWDKGKRGFSPEAEANLLR</sequence>
<gene>
    <name evidence="1" type="ORF">CGL2_08982005</name>
</gene>
<dbReference type="AlphaFoldDB" id="B6AS97"/>
<proteinExistence type="predicted"/>
<evidence type="ECO:0000313" key="1">
    <source>
        <dbReference type="EMBL" id="EDZ38344.1"/>
    </source>
</evidence>
<reference evidence="1" key="1">
    <citation type="journal article" date="2004" name="Nature">
        <title>Community structure and metabolism through reconstruction of microbial genomes from the environment.</title>
        <authorList>
            <person name="Tyson G.W."/>
            <person name="Chapman J."/>
            <person name="Hugenholtz P."/>
            <person name="Allen E.E."/>
            <person name="Ram R.J."/>
            <person name="Richardson P.M."/>
            <person name="Solovyev V.V."/>
            <person name="Rubin E.M."/>
            <person name="Rokhsar D.S."/>
            <person name="Banfield J.F."/>
        </authorList>
    </citation>
    <scope>NUCLEOTIDE SEQUENCE [LARGE SCALE GENOMIC DNA]</scope>
</reference>
<name>B6AS97_9BACT</name>
<reference evidence="1" key="2">
    <citation type="journal article" date="2008" name="PLoS Biol.">
        <title>Population genomic analysis of strain variation in Leptospirillum group II bacteria involved in acid mine drainage formation.</title>
        <authorList>
            <person name="Simmons S.L."/>
            <person name="Dibartolo G."/>
            <person name="Denef V.J."/>
            <person name="Goltsman D.S."/>
            <person name="Thelen M.P."/>
            <person name="Banfield J.F."/>
        </authorList>
    </citation>
    <scope>NUCLEOTIDE SEQUENCE [LARGE SCALE GENOMIC DNA]</scope>
</reference>
<accession>B6AS97</accession>
<dbReference type="EMBL" id="DS995262">
    <property type="protein sequence ID" value="EDZ38344.1"/>
    <property type="molecule type" value="Genomic_DNA"/>
</dbReference>